<dbReference type="STRING" id="483218.BACPEC_02210"/>
<feature type="domain" description="Tyr recombinase" evidence="2">
    <location>
        <begin position="1"/>
        <end position="145"/>
    </location>
</feature>
<dbReference type="PROSITE" id="PS51898">
    <property type="entry name" value="TYR_RECOMBINASE"/>
    <property type="match status" value="1"/>
</dbReference>
<dbReference type="Proteomes" id="UP000003136">
    <property type="component" value="Unassembled WGS sequence"/>
</dbReference>
<evidence type="ECO:0000259" key="2">
    <source>
        <dbReference type="PROSITE" id="PS51898"/>
    </source>
</evidence>
<name>B7AU22_9FIRM</name>
<dbReference type="EMBL" id="ABVQ01000037">
    <property type="protein sequence ID" value="EEC55713.1"/>
    <property type="molecule type" value="Genomic_DNA"/>
</dbReference>
<dbReference type="AlphaFoldDB" id="B7AU22"/>
<keyword evidence="1" id="KW-0233">DNA recombination</keyword>
<dbReference type="SUPFAM" id="SSF56349">
    <property type="entry name" value="DNA breaking-rejoining enzymes"/>
    <property type="match status" value="1"/>
</dbReference>
<evidence type="ECO:0000256" key="1">
    <source>
        <dbReference type="ARBA" id="ARBA00023172"/>
    </source>
</evidence>
<dbReference type="GO" id="GO:0006310">
    <property type="term" value="P:DNA recombination"/>
    <property type="evidence" value="ECO:0007669"/>
    <property type="project" value="UniProtKB-KW"/>
</dbReference>
<feature type="non-terminal residue" evidence="3">
    <location>
        <position position="1"/>
    </location>
</feature>
<proteinExistence type="predicted"/>
<protein>
    <recommendedName>
        <fullName evidence="2">Tyr recombinase domain-containing protein</fullName>
    </recommendedName>
</protein>
<dbReference type="GO" id="GO:0003677">
    <property type="term" value="F:DNA binding"/>
    <property type="evidence" value="ECO:0007669"/>
    <property type="project" value="InterPro"/>
</dbReference>
<dbReference type="eggNOG" id="COG0582">
    <property type="taxonomic scope" value="Bacteria"/>
</dbReference>
<gene>
    <name evidence="3" type="ORF">BACPEC_02210</name>
</gene>
<comment type="caution">
    <text evidence="3">The sequence shown here is derived from an EMBL/GenBank/DDBJ whole genome shotgun (WGS) entry which is preliminary data.</text>
</comment>
<accession>B7AU22</accession>
<reference evidence="3 4" key="1">
    <citation type="submission" date="2008-11" db="EMBL/GenBank/DDBJ databases">
        <title>Draft genome sequence of Bacteroides pectinophilus (ATCC 43243).</title>
        <authorList>
            <person name="Sudarsanam P."/>
            <person name="Ley R."/>
            <person name="Guruge J."/>
            <person name="Turnbaugh P.J."/>
            <person name="Mahowald M."/>
            <person name="Liep D."/>
            <person name="Gordon J."/>
        </authorList>
    </citation>
    <scope>NUCLEOTIDE SEQUENCE [LARGE SCALE GENOMIC DNA]</scope>
    <source>
        <strain evidence="3 4">ATCC 43243</strain>
    </source>
</reference>
<dbReference type="InterPro" id="IPR002104">
    <property type="entry name" value="Integrase_catalytic"/>
</dbReference>
<dbReference type="Pfam" id="PF00589">
    <property type="entry name" value="Phage_integrase"/>
    <property type="match status" value="1"/>
</dbReference>
<sequence>DTLAGILKEARKEQLKNRMQYGELYHRNYYKEVQDKNRVYYEYYHLDGTQAVPEEYKEISFVCLRPDGCLELPSTLGLVCRSVSNRLEGFEGFHFHQLRHTYTSNLLSNGAAPKDVQELLGHSDVSTTMNVYAHSTRKAKRDSARLLDKVAGND</sequence>
<dbReference type="Gene3D" id="1.10.443.10">
    <property type="entry name" value="Intergrase catalytic core"/>
    <property type="match status" value="1"/>
</dbReference>
<dbReference type="InterPro" id="IPR013762">
    <property type="entry name" value="Integrase-like_cat_sf"/>
</dbReference>
<dbReference type="HOGENOM" id="CLU_143164_0_0_9"/>
<evidence type="ECO:0000313" key="3">
    <source>
        <dbReference type="EMBL" id="EEC55713.1"/>
    </source>
</evidence>
<evidence type="ECO:0000313" key="4">
    <source>
        <dbReference type="Proteomes" id="UP000003136"/>
    </source>
</evidence>
<keyword evidence="4" id="KW-1185">Reference proteome</keyword>
<dbReference type="GO" id="GO:0015074">
    <property type="term" value="P:DNA integration"/>
    <property type="evidence" value="ECO:0007669"/>
    <property type="project" value="InterPro"/>
</dbReference>
<reference evidence="3 4" key="2">
    <citation type="submission" date="2008-11" db="EMBL/GenBank/DDBJ databases">
        <authorList>
            <person name="Fulton L."/>
            <person name="Clifton S."/>
            <person name="Fulton B."/>
            <person name="Xu J."/>
            <person name="Minx P."/>
            <person name="Pepin K.H."/>
            <person name="Johnson M."/>
            <person name="Bhonagiri V."/>
            <person name="Nash W.E."/>
            <person name="Mardis E.R."/>
            <person name="Wilson R.K."/>
        </authorList>
    </citation>
    <scope>NUCLEOTIDE SEQUENCE [LARGE SCALE GENOMIC DNA]</scope>
    <source>
        <strain evidence="3 4">ATCC 43243</strain>
    </source>
</reference>
<organism evidence="3 4">
    <name type="scientific">[Bacteroides] pectinophilus ATCC 43243</name>
    <dbReference type="NCBI Taxonomy" id="483218"/>
    <lineage>
        <taxon>Bacteria</taxon>
        <taxon>Bacillati</taxon>
        <taxon>Bacillota</taxon>
        <taxon>Clostridia</taxon>
        <taxon>Eubacteriales</taxon>
    </lineage>
</organism>
<dbReference type="InterPro" id="IPR011010">
    <property type="entry name" value="DNA_brk_join_enz"/>
</dbReference>